<evidence type="ECO:0000313" key="2">
    <source>
        <dbReference type="EMBL" id="TAA74733.1"/>
    </source>
</evidence>
<reference evidence="2" key="1">
    <citation type="submission" date="2017-07" db="EMBL/GenBank/DDBJ databases">
        <title>The cable genome - Insights into the physiology and evolution of filamentous bacteria capable of sulfide oxidation via long distance electron transfer.</title>
        <authorList>
            <person name="Thorup C."/>
            <person name="Bjerg J.T."/>
            <person name="Schreiber L."/>
            <person name="Nielsen L.P."/>
            <person name="Kjeldsen K.U."/>
            <person name="Boesen T."/>
            <person name="Boggild A."/>
            <person name="Meysman F."/>
            <person name="Geelhoed J."/>
            <person name="Schramm A."/>
        </authorList>
    </citation>
    <scope>NUCLEOTIDE SEQUENCE [LARGE SCALE GENOMIC DNA]</scope>
    <source>
        <strain evidence="2">GS</strain>
    </source>
</reference>
<keyword evidence="3" id="KW-1185">Reference proteome</keyword>
<accession>A0A521G130</accession>
<evidence type="ECO:0008006" key="4">
    <source>
        <dbReference type="Google" id="ProtNLM"/>
    </source>
</evidence>
<name>A0A521G130_9BACT</name>
<protein>
    <recommendedName>
        <fullName evidence="4">Lipoprotein</fullName>
    </recommendedName>
</protein>
<proteinExistence type="predicted"/>
<sequence>MKLTKRVMIVPVASLLLLSGCASRVSQFKTFGETGAKYVDTMNKLLGASGEVSIDASSALLINQRSNAIIGDAGKAYEELKESDKLMDNRLQILNDIAEHNQQLKLYFKALAGLAGSNAGTEIATGTKSIVDELSKLNPKISKATLGEAPIGSLVGPATELVVASFQQAALERELKTNAKTIERELALQVAAMQAVATIWKSDQKIIIAGNKKINQEQFLKDNALPRNWAANRKAVLTASTSAELADSASEAARKLKEAFEILVSKGDKEKVENIPLIVNDLNKVLDLIELVKKGPSA</sequence>
<gene>
    <name evidence="2" type="ORF">CDV28_1187</name>
</gene>
<comment type="caution">
    <text evidence="2">The sequence shown here is derived from an EMBL/GenBank/DDBJ whole genome shotgun (WGS) entry which is preliminary data.</text>
</comment>
<feature type="chain" id="PRO_5021784939" description="Lipoprotein" evidence="1">
    <location>
        <begin position="25"/>
        <end position="298"/>
    </location>
</feature>
<feature type="signal peptide" evidence="1">
    <location>
        <begin position="1"/>
        <end position="24"/>
    </location>
</feature>
<organism evidence="2 3">
    <name type="scientific">Candidatus Electronema aureum</name>
    <dbReference type="NCBI Taxonomy" id="2005002"/>
    <lineage>
        <taxon>Bacteria</taxon>
        <taxon>Pseudomonadati</taxon>
        <taxon>Thermodesulfobacteriota</taxon>
        <taxon>Desulfobulbia</taxon>
        <taxon>Desulfobulbales</taxon>
        <taxon>Desulfobulbaceae</taxon>
        <taxon>Candidatus Electronema</taxon>
    </lineage>
</organism>
<evidence type="ECO:0000256" key="1">
    <source>
        <dbReference type="SAM" id="SignalP"/>
    </source>
</evidence>
<evidence type="ECO:0000313" key="3">
    <source>
        <dbReference type="Proteomes" id="UP000316238"/>
    </source>
</evidence>
<dbReference type="EMBL" id="NQJD01000018">
    <property type="protein sequence ID" value="TAA74733.1"/>
    <property type="molecule type" value="Genomic_DNA"/>
</dbReference>
<dbReference type="Proteomes" id="UP000316238">
    <property type="component" value="Unassembled WGS sequence"/>
</dbReference>
<dbReference type="PROSITE" id="PS51257">
    <property type="entry name" value="PROKAR_LIPOPROTEIN"/>
    <property type="match status" value="1"/>
</dbReference>
<keyword evidence="1" id="KW-0732">Signal</keyword>
<dbReference type="AlphaFoldDB" id="A0A521G130"/>